<protein>
    <submittedName>
        <fullName evidence="3">Magnesium transporter MRS2-4</fullName>
    </submittedName>
</protein>
<comment type="similarity">
    <text evidence="1">Belongs to the CorA metal ion transporter (MIT) (TC 1.A.35.5) family.</text>
</comment>
<evidence type="ECO:0000313" key="3">
    <source>
        <dbReference type="EMBL" id="KAL0296307.1"/>
    </source>
</evidence>
<keyword evidence="2" id="KW-0732">Signal</keyword>
<sequence length="112" mass="12879">MRLYPQVLHQIALFLLQRITIGTCCEVLNSIDILFVLHVLNLRLRHEYIDDTKDYVNIQLDNRRNELIQLQLTMTIPSFAITIETLTAGIFGMNIPCTLYSVNGIFKRVVGS</sequence>
<name>A0AAW2JPG7_SESRA</name>
<proteinExistence type="inferred from homology"/>
<dbReference type="PANTHER" id="PTHR13890:SF2">
    <property type="entry name" value="MAGNESIUM TRANSPORTER MRS2-4-RELATED"/>
    <property type="match status" value="1"/>
</dbReference>
<comment type="caution">
    <text evidence="3">The sequence shown here is derived from an EMBL/GenBank/DDBJ whole genome shotgun (WGS) entry which is preliminary data.</text>
</comment>
<feature type="chain" id="PRO_5043766559" evidence="2">
    <location>
        <begin position="25"/>
        <end position="112"/>
    </location>
</feature>
<dbReference type="EMBL" id="JACGWJ010000032">
    <property type="protein sequence ID" value="KAL0296307.1"/>
    <property type="molecule type" value="Genomic_DNA"/>
</dbReference>
<dbReference type="AlphaFoldDB" id="A0AAW2JPG7"/>
<reference evidence="3" key="1">
    <citation type="submission" date="2020-06" db="EMBL/GenBank/DDBJ databases">
        <authorList>
            <person name="Li T."/>
            <person name="Hu X."/>
            <person name="Zhang T."/>
            <person name="Song X."/>
            <person name="Zhang H."/>
            <person name="Dai N."/>
            <person name="Sheng W."/>
            <person name="Hou X."/>
            <person name="Wei L."/>
        </authorList>
    </citation>
    <scope>NUCLEOTIDE SEQUENCE</scope>
    <source>
        <strain evidence="3">G02</strain>
        <tissue evidence="3">Leaf</tissue>
    </source>
</reference>
<accession>A0AAW2JPG7</accession>
<dbReference type="Gene3D" id="1.20.58.340">
    <property type="entry name" value="Magnesium transport protein CorA, transmembrane region"/>
    <property type="match status" value="1"/>
</dbReference>
<feature type="signal peptide" evidence="2">
    <location>
        <begin position="1"/>
        <end position="24"/>
    </location>
</feature>
<reference evidence="3" key="2">
    <citation type="journal article" date="2024" name="Plant">
        <title>Genomic evolution and insights into agronomic trait innovations of Sesamum species.</title>
        <authorList>
            <person name="Miao H."/>
            <person name="Wang L."/>
            <person name="Qu L."/>
            <person name="Liu H."/>
            <person name="Sun Y."/>
            <person name="Le M."/>
            <person name="Wang Q."/>
            <person name="Wei S."/>
            <person name="Zheng Y."/>
            <person name="Lin W."/>
            <person name="Duan Y."/>
            <person name="Cao H."/>
            <person name="Xiong S."/>
            <person name="Wang X."/>
            <person name="Wei L."/>
            <person name="Li C."/>
            <person name="Ma Q."/>
            <person name="Ju M."/>
            <person name="Zhao R."/>
            <person name="Li G."/>
            <person name="Mu C."/>
            <person name="Tian Q."/>
            <person name="Mei H."/>
            <person name="Zhang T."/>
            <person name="Gao T."/>
            <person name="Zhang H."/>
        </authorList>
    </citation>
    <scope>NUCLEOTIDE SEQUENCE</scope>
    <source>
        <strain evidence="3">G02</strain>
    </source>
</reference>
<evidence type="ECO:0000256" key="1">
    <source>
        <dbReference type="ARBA" id="ARBA00007535"/>
    </source>
</evidence>
<dbReference type="PANTHER" id="PTHR13890">
    <property type="entry name" value="RNA SPLICING PROTEIN MRS2, MITOCHONDRIAL"/>
    <property type="match status" value="1"/>
</dbReference>
<dbReference type="InterPro" id="IPR039204">
    <property type="entry name" value="MRS2-like"/>
</dbReference>
<gene>
    <name evidence="3" type="ORF">Sradi_6682800</name>
</gene>
<dbReference type="GO" id="GO:0015095">
    <property type="term" value="F:magnesium ion transmembrane transporter activity"/>
    <property type="evidence" value="ECO:0007669"/>
    <property type="project" value="TreeGrafter"/>
</dbReference>
<organism evidence="3">
    <name type="scientific">Sesamum radiatum</name>
    <name type="common">Black benniseed</name>
    <dbReference type="NCBI Taxonomy" id="300843"/>
    <lineage>
        <taxon>Eukaryota</taxon>
        <taxon>Viridiplantae</taxon>
        <taxon>Streptophyta</taxon>
        <taxon>Embryophyta</taxon>
        <taxon>Tracheophyta</taxon>
        <taxon>Spermatophyta</taxon>
        <taxon>Magnoliopsida</taxon>
        <taxon>eudicotyledons</taxon>
        <taxon>Gunneridae</taxon>
        <taxon>Pentapetalae</taxon>
        <taxon>asterids</taxon>
        <taxon>lamiids</taxon>
        <taxon>Lamiales</taxon>
        <taxon>Pedaliaceae</taxon>
        <taxon>Sesamum</taxon>
    </lineage>
</organism>
<evidence type="ECO:0000256" key="2">
    <source>
        <dbReference type="SAM" id="SignalP"/>
    </source>
</evidence>